<proteinExistence type="predicted"/>
<evidence type="ECO:0000313" key="2">
    <source>
        <dbReference type="EMBL" id="PIS39558.1"/>
    </source>
</evidence>
<accession>A0A2H0YM42</accession>
<reference evidence="3" key="1">
    <citation type="submission" date="2017-09" db="EMBL/GenBank/DDBJ databases">
        <title>Depth-based differentiation of microbial function through sediment-hosted aquifers and enrichment of novel symbionts in the deep terrestrial subsurface.</title>
        <authorList>
            <person name="Probst A.J."/>
            <person name="Ladd B."/>
            <person name="Jarett J.K."/>
            <person name="Geller-Mcgrath D.E."/>
            <person name="Sieber C.M.K."/>
            <person name="Emerson J.B."/>
            <person name="Anantharaman K."/>
            <person name="Thomas B.C."/>
            <person name="Malmstrom R."/>
            <person name="Stieglmeier M."/>
            <person name="Klingl A."/>
            <person name="Woyke T."/>
            <person name="Ryan C.M."/>
            <person name="Banfield J.F."/>
        </authorList>
    </citation>
    <scope>NUCLEOTIDE SEQUENCE [LARGE SCALE GENOMIC DNA]</scope>
</reference>
<dbReference type="PRINTS" id="PR00420">
    <property type="entry name" value="RNGMNOXGNASE"/>
</dbReference>
<dbReference type="InterPro" id="IPR036188">
    <property type="entry name" value="FAD/NAD-bd_sf"/>
</dbReference>
<gene>
    <name evidence="2" type="ORF">COT33_01390</name>
</gene>
<sequence length="330" mass="37352">MEKFEVIIVGAGPAGLRAAKVLAEAGKKVLVLEKNPVVGPKICAGGAFPKIFQQGIPDDLIERKFNLLKIHLDGRTYEIKSKKDYLLSTIDRGKLGQWMAKEAEKAGAKILINSRVILIEKNKVILENNDVFYFDYLIGADGGASLVRKYLNLPIKFALCYQYTLPQYFENLEVFYESKLFGAGYGWIFPYKKFTKIGCGSELKFHNGNQLKENFHSWLKKMGINYDGAKLEGQIINYEYRGYRFGNMFLIGEAAGFVSGLSGAGIYPGLISGQEIARKILNSKYRPKITPMLISQKLQEKVLDVLNLNQTLLKYFIKIMILYLFFSNLF</sequence>
<dbReference type="EMBL" id="PEYD01000025">
    <property type="protein sequence ID" value="PIS39558.1"/>
    <property type="molecule type" value="Genomic_DNA"/>
</dbReference>
<name>A0A2H0YM42_9BACT</name>
<dbReference type="InterPro" id="IPR002938">
    <property type="entry name" value="FAD-bd"/>
</dbReference>
<dbReference type="AlphaFoldDB" id="A0A2H0YM42"/>
<comment type="caution">
    <text evidence="2">The sequence shown here is derived from an EMBL/GenBank/DDBJ whole genome shotgun (WGS) entry which is preliminary data.</text>
</comment>
<dbReference type="PANTHER" id="PTHR42685:SF22">
    <property type="entry name" value="CONDITIONED MEDIUM FACTOR RECEPTOR 1"/>
    <property type="match status" value="1"/>
</dbReference>
<dbReference type="Pfam" id="PF01494">
    <property type="entry name" value="FAD_binding_3"/>
    <property type="match status" value="1"/>
</dbReference>
<dbReference type="Gene3D" id="3.50.50.60">
    <property type="entry name" value="FAD/NAD(P)-binding domain"/>
    <property type="match status" value="1"/>
</dbReference>
<protein>
    <recommendedName>
        <fullName evidence="1">FAD-binding domain-containing protein</fullName>
    </recommendedName>
</protein>
<dbReference type="PANTHER" id="PTHR42685">
    <property type="entry name" value="GERANYLGERANYL DIPHOSPHATE REDUCTASE"/>
    <property type="match status" value="1"/>
</dbReference>
<evidence type="ECO:0000313" key="3">
    <source>
        <dbReference type="Proteomes" id="UP000230088"/>
    </source>
</evidence>
<dbReference type="Proteomes" id="UP000230088">
    <property type="component" value="Unassembled WGS sequence"/>
</dbReference>
<feature type="non-terminal residue" evidence="2">
    <location>
        <position position="330"/>
    </location>
</feature>
<evidence type="ECO:0000259" key="1">
    <source>
        <dbReference type="Pfam" id="PF01494"/>
    </source>
</evidence>
<dbReference type="GO" id="GO:0071949">
    <property type="term" value="F:FAD binding"/>
    <property type="evidence" value="ECO:0007669"/>
    <property type="project" value="InterPro"/>
</dbReference>
<dbReference type="SUPFAM" id="SSF51905">
    <property type="entry name" value="FAD/NAD(P)-binding domain"/>
    <property type="match status" value="1"/>
</dbReference>
<dbReference type="InterPro" id="IPR050407">
    <property type="entry name" value="Geranylgeranyl_reductase"/>
</dbReference>
<organism evidence="2 3">
    <name type="scientific">Candidatus Nealsonbacteria bacterium CG08_land_8_20_14_0_20_38_20</name>
    <dbReference type="NCBI Taxonomy" id="1974705"/>
    <lineage>
        <taxon>Bacteria</taxon>
        <taxon>Candidatus Nealsoniibacteriota</taxon>
    </lineage>
</organism>
<feature type="domain" description="FAD-binding" evidence="1">
    <location>
        <begin position="4"/>
        <end position="155"/>
    </location>
</feature>